<gene>
    <name evidence="3" type="primary">LOC109276869</name>
</gene>
<protein>
    <submittedName>
        <fullName evidence="3">Uncharacterized protein LOC109276869</fullName>
    </submittedName>
</protein>
<proteinExistence type="predicted"/>
<keyword evidence="2" id="KW-1185">Reference proteome</keyword>
<evidence type="ECO:0000313" key="2">
    <source>
        <dbReference type="Proteomes" id="UP001165780"/>
    </source>
</evidence>
<organism evidence="2 3">
    <name type="scientific">Panthera pardus</name>
    <name type="common">Leopard</name>
    <name type="synonym">Felis pardus</name>
    <dbReference type="NCBI Taxonomy" id="9691"/>
    <lineage>
        <taxon>Eukaryota</taxon>
        <taxon>Metazoa</taxon>
        <taxon>Chordata</taxon>
        <taxon>Craniata</taxon>
        <taxon>Vertebrata</taxon>
        <taxon>Euteleostomi</taxon>
        <taxon>Mammalia</taxon>
        <taxon>Eutheria</taxon>
        <taxon>Laurasiatheria</taxon>
        <taxon>Carnivora</taxon>
        <taxon>Feliformia</taxon>
        <taxon>Felidae</taxon>
        <taxon>Pantherinae</taxon>
        <taxon>Panthera</taxon>
    </lineage>
</organism>
<reference evidence="3" key="1">
    <citation type="submission" date="2025-08" db="UniProtKB">
        <authorList>
            <consortium name="RefSeq"/>
        </authorList>
    </citation>
    <scope>IDENTIFICATION</scope>
    <source>
        <tissue evidence="3">Whole blood</tissue>
    </source>
</reference>
<dbReference type="GeneID" id="109276869"/>
<sequence length="214" mass="22754">MAGAEWRPQLWARASARTKEGTLLLSVQPRRRFPPGRGLTLFGGRAPPTSLACPHPRGGVPAPSGSVPGAGHPERCDRFHKKEELVFPPGCLCIVASLVLQDLEVAACDFTTKESRGRGEAEVSSGPGGHGRSQRSRALTPGGPEKEKLIQRGGIIIPQNKCAGYVASTRKGTAPWGSGRRQILDSGWESAFLTCPVMPVLQVLSYIREAGASP</sequence>
<accession>A0A9V1GG21</accession>
<dbReference type="RefSeq" id="XP_019321620.2">
    <property type="nucleotide sequence ID" value="XM_019466075.2"/>
</dbReference>
<evidence type="ECO:0000313" key="3">
    <source>
        <dbReference type="RefSeq" id="XP_019321620.2"/>
    </source>
</evidence>
<feature type="region of interest" description="Disordered" evidence="1">
    <location>
        <begin position="114"/>
        <end position="145"/>
    </location>
</feature>
<dbReference type="KEGG" id="ppad:109276869"/>
<name>A0A9V1GG21_PANPR</name>
<dbReference type="Proteomes" id="UP001165780">
    <property type="component" value="Unplaced"/>
</dbReference>
<dbReference type="AlphaFoldDB" id="A0A9V1GG21"/>
<evidence type="ECO:0000256" key="1">
    <source>
        <dbReference type="SAM" id="MobiDB-lite"/>
    </source>
</evidence>